<dbReference type="GO" id="GO:0005737">
    <property type="term" value="C:cytoplasm"/>
    <property type="evidence" value="ECO:0007669"/>
    <property type="project" value="UniProtKB-SubCell"/>
</dbReference>
<dbReference type="InterPro" id="IPR001680">
    <property type="entry name" value="WD40_rpt"/>
</dbReference>
<keyword evidence="4" id="KW-0963">Cytoplasm</keyword>
<evidence type="ECO:0000256" key="1">
    <source>
        <dbReference type="ARBA" id="ARBA00004496"/>
    </source>
</evidence>
<dbReference type="CDD" id="cd00818">
    <property type="entry name" value="IleRS_core"/>
    <property type="match status" value="1"/>
</dbReference>
<evidence type="ECO:0000259" key="15">
    <source>
        <dbReference type="Pfam" id="PF08264"/>
    </source>
</evidence>
<comment type="subcellular location">
    <subcellularLocation>
        <location evidence="1">Cytoplasm</location>
    </subcellularLocation>
</comment>
<dbReference type="Gene3D" id="1.10.730.10">
    <property type="entry name" value="Isoleucyl-tRNA Synthetase, Domain 1"/>
    <property type="match status" value="1"/>
</dbReference>
<dbReference type="SUPFAM" id="SSF52374">
    <property type="entry name" value="Nucleotidylyl transferase"/>
    <property type="match status" value="1"/>
</dbReference>
<dbReference type="GO" id="GO:0002161">
    <property type="term" value="F:aminoacyl-tRNA deacylase activity"/>
    <property type="evidence" value="ECO:0007669"/>
    <property type="project" value="InterPro"/>
</dbReference>
<evidence type="ECO:0000256" key="7">
    <source>
        <dbReference type="ARBA" id="ARBA00022840"/>
    </source>
</evidence>
<dbReference type="InterPro" id="IPR013155">
    <property type="entry name" value="M/V/L/I-tRNA-synth_anticd-bd"/>
</dbReference>
<evidence type="ECO:0000313" key="18">
    <source>
        <dbReference type="EMBL" id="GMG35724.1"/>
    </source>
</evidence>
<dbReference type="SUPFAM" id="SSF47323">
    <property type="entry name" value="Anticodon-binding domain of a subclass of class I aminoacyl-tRNA synthetases"/>
    <property type="match status" value="1"/>
</dbReference>
<evidence type="ECO:0000259" key="17">
    <source>
        <dbReference type="Pfam" id="PF12234"/>
    </source>
</evidence>
<dbReference type="InterPro" id="IPR022033">
    <property type="entry name" value="Rav1p_C"/>
</dbReference>
<evidence type="ECO:0000256" key="4">
    <source>
        <dbReference type="ARBA" id="ARBA00022490"/>
    </source>
</evidence>
<dbReference type="InterPro" id="IPR002300">
    <property type="entry name" value="aa-tRNA-synth_Ia"/>
</dbReference>
<feature type="region of interest" description="Disordered" evidence="13">
    <location>
        <begin position="1254"/>
        <end position="1323"/>
    </location>
</feature>
<dbReference type="Proteomes" id="UP001165205">
    <property type="component" value="Unassembled WGS sequence"/>
</dbReference>
<protein>
    <recommendedName>
        <fullName evidence="12">Isoleucine--tRNA ligase, cytoplasmic</fullName>
        <ecNumber evidence="3">6.1.1.5</ecNumber>
    </recommendedName>
    <alternativeName>
        <fullName evidence="10">Isoleucyl-tRNA synthetase</fullName>
    </alternativeName>
</protein>
<evidence type="ECO:0000256" key="6">
    <source>
        <dbReference type="ARBA" id="ARBA00022741"/>
    </source>
</evidence>
<dbReference type="Gene3D" id="3.40.50.620">
    <property type="entry name" value="HUPs"/>
    <property type="match status" value="2"/>
</dbReference>
<accession>A0AAN5C1U9</accession>
<name>A0AAN5C1U9_ASPOZ</name>
<dbReference type="HAMAP" id="MF_02003">
    <property type="entry name" value="Ile_tRNA_synth_type2"/>
    <property type="match status" value="1"/>
</dbReference>
<feature type="compositionally biased region" description="Basic residues" evidence="13">
    <location>
        <begin position="1283"/>
        <end position="1294"/>
    </location>
</feature>
<evidence type="ECO:0000256" key="8">
    <source>
        <dbReference type="ARBA" id="ARBA00022917"/>
    </source>
</evidence>
<keyword evidence="7" id="KW-0067">ATP-binding</keyword>
<feature type="domain" description="RAVE complex protein Rav1 C-terminal" evidence="17">
    <location>
        <begin position="2675"/>
        <end position="3065"/>
    </location>
</feature>
<comment type="similarity">
    <text evidence="2">Belongs to the class-I aminoacyl-tRNA synthetase family.</text>
</comment>
<reference evidence="18" key="1">
    <citation type="submission" date="2023-04" db="EMBL/GenBank/DDBJ databases">
        <title>Aspergillus oryzae NBRC 4228.</title>
        <authorList>
            <person name="Ichikawa N."/>
            <person name="Sato H."/>
            <person name="Tonouchi N."/>
        </authorList>
    </citation>
    <scope>NUCLEOTIDE SEQUENCE</scope>
    <source>
        <strain evidence="18">NBRC 4228</strain>
    </source>
</reference>
<dbReference type="GO" id="GO:0006428">
    <property type="term" value="P:isoleucyl-tRNA aminoacylation"/>
    <property type="evidence" value="ECO:0007669"/>
    <property type="project" value="InterPro"/>
</dbReference>
<dbReference type="InterPro" id="IPR013665">
    <property type="entry name" value="Sfi1_dom"/>
</dbReference>
<dbReference type="FunFam" id="1.10.730.10:FF:000004">
    <property type="entry name" value="Isoleucyl-tRNA synthetase, cytoplasmic"/>
    <property type="match status" value="1"/>
</dbReference>
<dbReference type="InterPro" id="IPR023586">
    <property type="entry name" value="Ile-tRNA-ligase_type2"/>
</dbReference>
<evidence type="ECO:0000256" key="2">
    <source>
        <dbReference type="ARBA" id="ARBA00005594"/>
    </source>
</evidence>
<dbReference type="Gene3D" id="2.130.10.10">
    <property type="entry name" value="YVTN repeat-like/Quinoprotein amine dehydrogenase"/>
    <property type="match status" value="2"/>
</dbReference>
<evidence type="ECO:0000256" key="5">
    <source>
        <dbReference type="ARBA" id="ARBA00022598"/>
    </source>
</evidence>
<dbReference type="GO" id="GO:0004822">
    <property type="term" value="F:isoleucine-tRNA ligase activity"/>
    <property type="evidence" value="ECO:0007669"/>
    <property type="project" value="UniProtKB-EC"/>
</dbReference>
<dbReference type="GO" id="GO:0000049">
    <property type="term" value="F:tRNA binding"/>
    <property type="evidence" value="ECO:0007669"/>
    <property type="project" value="InterPro"/>
</dbReference>
<dbReference type="EMBL" id="BSYA01000177">
    <property type="protein sequence ID" value="GMG35724.1"/>
    <property type="molecule type" value="Genomic_DNA"/>
</dbReference>
<feature type="domain" description="Sfi1 spindle body" evidence="16">
    <location>
        <begin position="1397"/>
        <end position="1964"/>
    </location>
</feature>
<dbReference type="InterPro" id="IPR014729">
    <property type="entry name" value="Rossmann-like_a/b/a_fold"/>
</dbReference>
<dbReference type="InterPro" id="IPR001412">
    <property type="entry name" value="aa-tRNA-synth_I_CS"/>
</dbReference>
<dbReference type="PANTHER" id="PTHR42780:SF1">
    <property type="entry name" value="ISOLEUCINE--TRNA LIGASE, CYTOPLASMIC"/>
    <property type="match status" value="1"/>
</dbReference>
<keyword evidence="9" id="KW-0030">Aminoacyl-tRNA synthetase</keyword>
<keyword evidence="6" id="KW-0547">Nucleotide-binding</keyword>
<proteinExistence type="inferred from homology"/>
<comment type="catalytic activity">
    <reaction evidence="11">
        <text>tRNA(Ile) + L-isoleucine + ATP = L-isoleucyl-tRNA(Ile) + AMP + diphosphate</text>
        <dbReference type="Rhea" id="RHEA:11060"/>
        <dbReference type="Rhea" id="RHEA-COMP:9666"/>
        <dbReference type="Rhea" id="RHEA-COMP:9695"/>
        <dbReference type="ChEBI" id="CHEBI:30616"/>
        <dbReference type="ChEBI" id="CHEBI:33019"/>
        <dbReference type="ChEBI" id="CHEBI:58045"/>
        <dbReference type="ChEBI" id="CHEBI:78442"/>
        <dbReference type="ChEBI" id="CHEBI:78528"/>
        <dbReference type="ChEBI" id="CHEBI:456215"/>
        <dbReference type="EC" id="6.1.1.5"/>
    </reaction>
</comment>
<dbReference type="PANTHER" id="PTHR42780">
    <property type="entry name" value="SOLEUCYL-TRNA SYNTHETASE"/>
    <property type="match status" value="1"/>
</dbReference>
<dbReference type="Pfam" id="PF19302">
    <property type="entry name" value="DUF5915"/>
    <property type="match status" value="1"/>
</dbReference>
<dbReference type="InterPro" id="IPR009008">
    <property type="entry name" value="Val/Leu/Ile-tRNA-synth_edit"/>
</dbReference>
<dbReference type="InterPro" id="IPR033709">
    <property type="entry name" value="Anticodon_Ile_ABEc"/>
</dbReference>
<dbReference type="NCBIfam" id="TIGR00392">
    <property type="entry name" value="ileS"/>
    <property type="match status" value="1"/>
</dbReference>
<sequence>MSIDFPKEEELTLKRWREIDAFQRQVELSRGRKPYTFYDGPPFATGLPHYGHLLASTIKDIIPRYWSMKGHYVERRFGWDTHGVPIEYEIDKKLGMSGLEAVEKLGIEKYNEECRAIVMRYASEWRETIERLGRWIDFDNDYKTMNTSFMESVWWVFKQLFDKDLVYRGYRVMPYSTALNTPLSNFEAQQNYKDVQDPAVVVSFPLVEDPETCLLAWTTTPWTLPMNTGLAVNPTFEYIKILDEASGKHYILLESLLRTLYKDPKKAKFKIVDRFKGSAMKDWKYTPLFDYFYEEFKDHGFRVLNAEYVTADDGTGVVHQAPAFGEDDYRVGMESGVISETRLPPNPVDETGCYTAEIRDFVGQHVKAADKPIIKHLKGIGRLIVDSQITHSYPFCWRSDTPLIYRAVPAWFVKIPCIIPQMLEGIEGSHWVPSFVKEKRFSSWIQNARDWNISRNRFWGTPLPLWVSDDFKEIVAVGSAEELKELSGYQGELTDLHRDKVDKITIPSKQGKGVLRRVSEVFDCWFESGSMPYASQHYPFENKEQFEKSFPGDFIAEGLDQTRGWFYTLTVLGTHLFGKLPFKNCVVNGIVLAEDGKKMSKRLKNYPDPSLIMNRYGSDALRLYLINSPVVRAEPLRFKEAGVKEIVAKVLLPLWNSYKFFEGQVALLKKSQGVDYVFDPKAEATNTNVMDRWILASCQSLLKFVNEEMAGYRLYTVVPRLLGLIDNTTNWYIRFNRRRLKGENGVDDTLHALNTLFEVLYTLVRGLAPFTPFLTDTIYQKLLPHIPEALRSEDSRSVHFLAFPEVREELFDEVVERRVSRMQKVIEMARVSRERRTLGLKTPLKTLVVIHQDPQFLEDVKSLQSYILEELNVIELILSSDEEKYNVQYSVTADWPTLGKKLKKDAQKVKKSLPSLTSNDVKKFVSDKKILVDGIELVEGDLIVRRGVKEDASSEGMEPNADDDVLTILDANLYPELAHQGLGREIINRLQRLRKKAGLVPTDDVKMEYAILSDPENVGLGEAFQTQAQAIEKVVRRPLERFELVDGKVPSGDEERMIMEEEQEVQKATFMLRVLFKAYDEVIAEHGVDPDPRYACLRFLLKMGSKNILGDSLFEKFENLLERMGIVIEIGEDDYEGNDTYADSVPSTDGRLKAKVDRDTAYGESTTQPTPRRRASFNSMYDVGDDPTQRSFANRPSSRSSLSRLPIDKPEFPSTRPSPKRALAKQADSTDRTQLIAQFLDVGRRLMNKMDLLDRDTDGRNNGDHVSNGVHARYAVDRDRSKRMAKASRSRTRHSLSSEGSDGDAESSSVSAEGDDSVEKPEVPLELLYRPSLSDLLRDASTFNMYRQRAINRRLLTQWLKKAIQTRQSHQHMEVVAINRDRGTLLRQAFETWHSIIQTQRRAAQTDRFFKHLEERASRARDLYLVTKAFTHWAQVASEEVARTSAARRHVLSVKYFNAWREITAVNELKAQRFALRRPFNIWKRKVHHIKDSEKEVTVAHDKRLIHGMYWRWFWSFCERRAPQWYDYCLKRRSLLYWLRKFRTNRERNHEIEVKNKHLALSAAWQMWSQRSKAIATGNKEAAVKQRQHLLHKTLGEWKIQSHLAPPASRVSGMVDRRILQTAYVQWVKRIRMLQHAREMNRLRILRNSWTTWNDLLRCQALSARIEERLKIETMYKWILAERFSLMQRIRDQRITREVFSRFVTNVRRTYTRLLDHAEVHEDRRNEELLKAKLICWRDQFALQRHREFVAFEFYAPRLLQESLIAWRSKSQHVAKLEGWANNAQFYFTAIKTLNKWHAATLESAKRRRQAAYAKTRRKLKMNLAANALENWRARAHDVFDMDQQALQFSRRKSLSIASELLHRWHEQTAKRNQDNHEAEVYHSRRVAYDQLIRLAEALLECHRLNQQADSMYRVHVLGQANVCLRRLSLRIFQIRSTNETAEAMKERNLRRHSRSIFRHWLEKLRLNVEARDSPRPLVTPARNFDGPSGNFRTSRSIFDPWSQTETPFKSNDLIADAQNVSTTPVTTPNYLTSPSKRAVRARALAQASTTPATPLYTPFASRLLRAGTTAPRSGSNPRTRNGRGSALATSVRFVYISGHALVILGGPHTLLQTIYVDDTESLEAVTIDEASGKIAVCGGPDIFIYQPYGIKHETLKVRYYEDGSGELDIHSPNDDETIRTLSWGSPDELLLGNSHLTLWFLNDVPRPVWKQKLANPVKFAQFSPDSTLLITTGYYDRLVKVWRRLSFGADDVRFEVSYLPHPAIVTGVHWRKPFHKEQSIDNVLYTLCADNQIRIWAMMEHHSPTVLQLWTQIDMGASVQPRHTADQRDMSRRYGFVIDSRDFCVATEQAVQRSAGSKGNHALEHIIEVANKSPEICVVIDGQGHMSAWALEDVGSKSKSDLNAFNILHVEGLNFAFMRGLAADEDYAQICAFQSTHSGDSLSILVHHFDGRIEWYDSQVDTLFDPSPRKDRIALKASWTGHNGPVKKIVRNAIGDTLVSRTDDNKAMVWKQKRRNSGSMLIRKSSLYSDEHIHRTCVVENGDFLVNLHHNGISVWDLRSFHARKIAASTFQLSSKPLCVLPIPTTEKGMVYIATIGADRNGIAWEIRLPTATKQANGAHSSQCCLQKFCTFNLGLEEDMSYILPVDPAGPKAEMSGFFDIFSPDIALSYTRTGIVHTWAAKVDREKSRVEWLLTSTVETGIANPSLASGSSIRKAALVDEDRSHLTIWDTNGAQLEYEEHFGQKDIIRDLDWTSTPDMQSILAVGFPHKVILLSQLRYDYLDARPSWTQVREIWIRDLTPHPIGDSCWLNNGHLVIGAGNQLFVYDNEIDANDRLVSQLRIPSRRHGFVDLFEVVSRLNGPLPVFHPQFLAQCILSGKSNLAHSILIRLHRKLKFYTEGDDLDGFLDMSLEDFYLEHDVSLLRYYYLSLEDEPSVMDENTAIVLNENLARVALPQLSSQEQFRLADTIECVATVEKHRRSMDDNAARYLLFFRQHMLRRTQGVANKDTVSWREIVWAFHSGSQDILLDLVSRQFGGKMVWKAARESGLFMWLSNTTAIVSILRLIPYP</sequence>
<dbReference type="Pfam" id="PF00133">
    <property type="entry name" value="tRNA-synt_1"/>
    <property type="match status" value="1"/>
</dbReference>
<dbReference type="SUPFAM" id="SSF50677">
    <property type="entry name" value="ValRS/IleRS/LeuRS editing domain"/>
    <property type="match status" value="1"/>
</dbReference>
<evidence type="ECO:0000256" key="13">
    <source>
        <dbReference type="SAM" id="MobiDB-lite"/>
    </source>
</evidence>
<dbReference type="SMART" id="SM00320">
    <property type="entry name" value="WD40"/>
    <property type="match status" value="5"/>
</dbReference>
<feature type="region of interest" description="Disordered" evidence="13">
    <location>
        <begin position="1137"/>
        <end position="1230"/>
    </location>
</feature>
<dbReference type="FunFam" id="3.90.740.10:FF:000044">
    <property type="entry name" value="Isoleucine--tRNA ligase"/>
    <property type="match status" value="1"/>
</dbReference>
<dbReference type="GO" id="GO:0005524">
    <property type="term" value="F:ATP binding"/>
    <property type="evidence" value="ECO:0007669"/>
    <property type="project" value="UniProtKB-KW"/>
</dbReference>
<feature type="compositionally biased region" description="Basic and acidic residues" evidence="13">
    <location>
        <begin position="1254"/>
        <end position="1263"/>
    </location>
</feature>
<feature type="compositionally biased region" description="Basic and acidic residues" evidence="13">
    <location>
        <begin position="1150"/>
        <end position="1161"/>
    </location>
</feature>
<dbReference type="PRINTS" id="PR00984">
    <property type="entry name" value="TRNASYNTHILE"/>
</dbReference>
<dbReference type="Pfam" id="PF08264">
    <property type="entry name" value="Anticodon_1"/>
    <property type="match status" value="1"/>
</dbReference>
<evidence type="ECO:0000313" key="19">
    <source>
        <dbReference type="Proteomes" id="UP001165205"/>
    </source>
</evidence>
<evidence type="ECO:0000256" key="3">
    <source>
        <dbReference type="ARBA" id="ARBA00013165"/>
    </source>
</evidence>
<dbReference type="Gene3D" id="3.90.740.10">
    <property type="entry name" value="Valyl/Leucyl/Isoleucyl-tRNA synthetase, editing domain"/>
    <property type="match status" value="1"/>
</dbReference>
<dbReference type="Pfam" id="PF12234">
    <property type="entry name" value="Rav1p_C"/>
    <property type="match status" value="1"/>
</dbReference>
<evidence type="ECO:0000259" key="14">
    <source>
        <dbReference type="Pfam" id="PF00133"/>
    </source>
</evidence>
<dbReference type="InterPro" id="IPR015943">
    <property type="entry name" value="WD40/YVTN_repeat-like_dom_sf"/>
</dbReference>
<evidence type="ECO:0000256" key="10">
    <source>
        <dbReference type="ARBA" id="ARBA00032665"/>
    </source>
</evidence>
<gene>
    <name evidence="18" type="ORF">Aory04_001090100</name>
</gene>
<feature type="domain" description="Aminoacyl-tRNA synthetase class Ia" evidence="14">
    <location>
        <begin position="13"/>
        <end position="634"/>
    </location>
</feature>
<comment type="caution">
    <text evidence="18">The sequence shown here is derived from an EMBL/GenBank/DDBJ whole genome shotgun (WGS) entry which is preliminary data.</text>
</comment>
<feature type="domain" description="Methionyl/Valyl/Leucyl/Isoleucyl-tRNA synthetase anticodon-binding" evidence="15">
    <location>
        <begin position="691"/>
        <end position="846"/>
    </location>
</feature>
<dbReference type="Pfam" id="PF08457">
    <property type="entry name" value="Sfi1"/>
    <property type="match status" value="1"/>
</dbReference>
<dbReference type="SUPFAM" id="SSF50978">
    <property type="entry name" value="WD40 repeat-like"/>
    <property type="match status" value="1"/>
</dbReference>
<organism evidence="18 19">
    <name type="scientific">Aspergillus oryzae</name>
    <name type="common">Yellow koji mold</name>
    <dbReference type="NCBI Taxonomy" id="5062"/>
    <lineage>
        <taxon>Eukaryota</taxon>
        <taxon>Fungi</taxon>
        <taxon>Dikarya</taxon>
        <taxon>Ascomycota</taxon>
        <taxon>Pezizomycotina</taxon>
        <taxon>Eurotiomycetes</taxon>
        <taxon>Eurotiomycetidae</taxon>
        <taxon>Eurotiales</taxon>
        <taxon>Aspergillaceae</taxon>
        <taxon>Aspergillus</taxon>
        <taxon>Aspergillus subgen. Circumdati</taxon>
    </lineage>
</organism>
<dbReference type="InterPro" id="IPR002301">
    <property type="entry name" value="Ile-tRNA-ligase"/>
</dbReference>
<evidence type="ECO:0000256" key="9">
    <source>
        <dbReference type="ARBA" id="ARBA00023146"/>
    </source>
</evidence>
<dbReference type="FunFam" id="3.40.50.620:FF:000023">
    <property type="entry name" value="Isoleucyl-tRNA synthetase,cytoplasmic"/>
    <property type="match status" value="1"/>
</dbReference>
<dbReference type="FunFam" id="3.40.50.620:FF:000050">
    <property type="entry name" value="Isoleucyl-tRNA synthetase,cytoplasmic"/>
    <property type="match status" value="1"/>
</dbReference>
<evidence type="ECO:0000259" key="16">
    <source>
        <dbReference type="Pfam" id="PF08457"/>
    </source>
</evidence>
<keyword evidence="5" id="KW-0436">Ligase</keyword>
<dbReference type="InterPro" id="IPR036322">
    <property type="entry name" value="WD40_repeat_dom_sf"/>
</dbReference>
<feature type="compositionally biased region" description="Low complexity" evidence="13">
    <location>
        <begin position="1195"/>
        <end position="1205"/>
    </location>
</feature>
<evidence type="ECO:0000256" key="11">
    <source>
        <dbReference type="ARBA" id="ARBA00048359"/>
    </source>
</evidence>
<keyword evidence="8" id="KW-0648">Protein biosynthesis</keyword>
<evidence type="ECO:0000256" key="12">
    <source>
        <dbReference type="ARBA" id="ARBA00069879"/>
    </source>
</evidence>
<dbReference type="PROSITE" id="PS00178">
    <property type="entry name" value="AA_TRNA_LIGASE_I"/>
    <property type="match status" value="1"/>
</dbReference>
<dbReference type="EC" id="6.1.1.5" evidence="3"/>
<dbReference type="InterPro" id="IPR009080">
    <property type="entry name" value="tRNAsynth_Ia_anticodon-bd"/>
</dbReference>
<dbReference type="CDD" id="cd07961">
    <property type="entry name" value="Anticodon_Ia_Ile_ABEc"/>
    <property type="match status" value="1"/>
</dbReference>